<sequence>MKMNSRTIDGIPMRWKEHGEGIPLVLVHGIPTGPDLWRHVLPKIEGARCLAWEMVGYAGSIAAGRERNISVAQQAAYLLAFMDALGLDNAVLAGHDLGGGVAQIAAVRERDRFAGLFLTNAICYDSWPIPSVKAMQATKGLVRHLPDAALKLMMKMLLQRGHDTTEHAKEALETHFPFYANSDGAAAMARQVAALDVRDTEAVAPDLPGLKLPARLAWGAADAFQKLHYGERLAKDLDAPLRRIDGGKHFTPEDHPDVIAEEINLLLNDVRSAGRAHGAPANQGKGQAG</sequence>
<evidence type="ECO:0000259" key="1">
    <source>
        <dbReference type="Pfam" id="PF00561"/>
    </source>
</evidence>
<reference evidence="2" key="1">
    <citation type="submission" date="2021-07" db="EMBL/GenBank/DDBJ databases">
        <title>Pseudohoeflea marina sp. nov. a polyhydroxyalcanoate-producing bacterium.</title>
        <authorList>
            <person name="Zheng W."/>
            <person name="Yu S."/>
            <person name="Huang Y."/>
        </authorList>
    </citation>
    <scope>NUCLEOTIDE SEQUENCE</scope>
    <source>
        <strain evidence="2">DP4N28-3</strain>
    </source>
</reference>
<dbReference type="PANTHER" id="PTHR43798">
    <property type="entry name" value="MONOACYLGLYCEROL LIPASE"/>
    <property type="match status" value="1"/>
</dbReference>
<organism evidence="2 3">
    <name type="scientific">Pseudohoeflea coraliihabitans</name>
    <dbReference type="NCBI Taxonomy" id="2860393"/>
    <lineage>
        <taxon>Bacteria</taxon>
        <taxon>Pseudomonadati</taxon>
        <taxon>Pseudomonadota</taxon>
        <taxon>Alphaproteobacteria</taxon>
        <taxon>Hyphomicrobiales</taxon>
        <taxon>Rhizobiaceae</taxon>
        <taxon>Pseudohoeflea</taxon>
    </lineage>
</organism>
<dbReference type="InterPro" id="IPR000073">
    <property type="entry name" value="AB_hydrolase_1"/>
</dbReference>
<keyword evidence="3" id="KW-1185">Reference proteome</keyword>
<feature type="domain" description="AB hydrolase-1" evidence="1">
    <location>
        <begin position="23"/>
        <end position="255"/>
    </location>
</feature>
<evidence type="ECO:0000313" key="2">
    <source>
        <dbReference type="EMBL" id="MBW3097717.1"/>
    </source>
</evidence>
<gene>
    <name evidence="2" type="ORF">KY465_10530</name>
</gene>
<dbReference type="PANTHER" id="PTHR43798:SF24">
    <property type="entry name" value="CIS-3-ALKYL-4-ALKYLOXETAN-2-ONE DECARBOXYLASE"/>
    <property type="match status" value="1"/>
</dbReference>
<comment type="caution">
    <text evidence="2">The sequence shown here is derived from an EMBL/GenBank/DDBJ whole genome shotgun (WGS) entry which is preliminary data.</text>
</comment>
<name>A0ABS6WP33_9HYPH</name>
<protein>
    <submittedName>
        <fullName evidence="2">Alpha/beta hydrolase</fullName>
    </submittedName>
</protein>
<proteinExistence type="predicted"/>
<dbReference type="InterPro" id="IPR050266">
    <property type="entry name" value="AB_hydrolase_sf"/>
</dbReference>
<dbReference type="EMBL" id="JAHWQX010000002">
    <property type="protein sequence ID" value="MBW3097717.1"/>
    <property type="molecule type" value="Genomic_DNA"/>
</dbReference>
<dbReference type="GO" id="GO:0016787">
    <property type="term" value="F:hydrolase activity"/>
    <property type="evidence" value="ECO:0007669"/>
    <property type="project" value="UniProtKB-KW"/>
</dbReference>
<accession>A0ABS6WP33</accession>
<keyword evidence="2" id="KW-0378">Hydrolase</keyword>
<dbReference type="Proteomes" id="UP001430804">
    <property type="component" value="Unassembled WGS sequence"/>
</dbReference>
<dbReference type="RefSeq" id="WP_219201596.1">
    <property type="nucleotide sequence ID" value="NZ_JAHWQX010000002.1"/>
</dbReference>
<dbReference type="Pfam" id="PF00561">
    <property type="entry name" value="Abhydrolase_1"/>
    <property type="match status" value="1"/>
</dbReference>
<evidence type="ECO:0000313" key="3">
    <source>
        <dbReference type="Proteomes" id="UP001430804"/>
    </source>
</evidence>